<dbReference type="RefSeq" id="WP_207567540.1">
    <property type="nucleotide sequence ID" value="NZ_CP071446.1"/>
</dbReference>
<reference evidence="4 5" key="1">
    <citation type="submission" date="2021-03" db="EMBL/GenBank/DDBJ databases">
        <title>Thermosipho ferrireducens sp.nov., an anaerobic thermophilic iron-reducing bacterium isolated from a deep-sea hydrothermal sulfide deposits.</title>
        <authorList>
            <person name="Zeng X."/>
            <person name="Chen Y."/>
            <person name="Shao Z."/>
        </authorList>
    </citation>
    <scope>NUCLEOTIDE SEQUENCE [LARGE SCALE GENOMIC DNA]</scope>
    <source>
        <strain evidence="4 5">JL129W03</strain>
    </source>
</reference>
<dbReference type="SUPFAM" id="SSF56300">
    <property type="entry name" value="Metallo-dependent phosphatases"/>
    <property type="match status" value="1"/>
</dbReference>
<evidence type="ECO:0000313" key="5">
    <source>
        <dbReference type="Proteomes" id="UP000671862"/>
    </source>
</evidence>
<comment type="similarity">
    <text evidence="1 2">Belongs to the metallophosphoesterase superfamily. YfcE family.</text>
</comment>
<keyword evidence="5" id="KW-1185">Reference proteome</keyword>
<name>A0ABX7SBC1_9BACT</name>
<feature type="domain" description="Calcineurin-like phosphoesterase" evidence="3">
    <location>
        <begin position="1"/>
        <end position="134"/>
    </location>
</feature>
<proteinExistence type="inferred from homology"/>
<dbReference type="Gene3D" id="3.60.21.10">
    <property type="match status" value="1"/>
</dbReference>
<accession>A0ABX7SBC1</accession>
<dbReference type="EMBL" id="CP071446">
    <property type="protein sequence ID" value="QTA38823.1"/>
    <property type="molecule type" value="Genomic_DNA"/>
</dbReference>
<gene>
    <name evidence="4" type="ORF">JYK00_04770</name>
</gene>
<organism evidence="4 5">
    <name type="scientific">Thermosipho ferrireducens</name>
    <dbReference type="NCBI Taxonomy" id="2571116"/>
    <lineage>
        <taxon>Bacteria</taxon>
        <taxon>Thermotogati</taxon>
        <taxon>Thermotogota</taxon>
        <taxon>Thermotogae</taxon>
        <taxon>Thermotogales</taxon>
        <taxon>Fervidobacteriaceae</taxon>
        <taxon>Thermosipho</taxon>
    </lineage>
</organism>
<dbReference type="EC" id="3.1.4.-" evidence="2"/>
<sequence length="161" mass="18120">MKYLVVSDLHVPTRNREIPDVILEEAEKCDGIFALGDFVDINTVLLLQQTNKNFFAVYGNMDEPDVKDYLTSQKIVQIGNFTIGLIHGSGSHFNIPERIKNHFDNEVNVILYGHSHLVDDSTKFGKRFINPGAGHKTYGIIEVKGDKLTFTVKKIKGGLSW</sequence>
<evidence type="ECO:0000313" key="4">
    <source>
        <dbReference type="EMBL" id="QTA38823.1"/>
    </source>
</evidence>
<dbReference type="PANTHER" id="PTHR11124">
    <property type="entry name" value="VACUOLAR SORTING PROTEIN VPS29"/>
    <property type="match status" value="1"/>
</dbReference>
<dbReference type="InterPro" id="IPR000979">
    <property type="entry name" value="Phosphodiesterase_MJ0936/Vps29"/>
</dbReference>
<dbReference type="Proteomes" id="UP000671862">
    <property type="component" value="Chromosome"/>
</dbReference>
<dbReference type="Pfam" id="PF12850">
    <property type="entry name" value="Metallophos_2"/>
    <property type="match status" value="1"/>
</dbReference>
<dbReference type="InterPro" id="IPR024654">
    <property type="entry name" value="Calcineurin-like_PHP_lpxH"/>
</dbReference>
<protein>
    <recommendedName>
        <fullName evidence="2">Phosphoesterase</fullName>
        <ecNumber evidence="2">3.1.4.-</ecNumber>
    </recommendedName>
</protein>
<dbReference type="NCBIfam" id="TIGR00040">
    <property type="entry name" value="yfcE"/>
    <property type="match status" value="1"/>
</dbReference>
<dbReference type="InterPro" id="IPR029052">
    <property type="entry name" value="Metallo-depent_PP-like"/>
</dbReference>
<evidence type="ECO:0000256" key="1">
    <source>
        <dbReference type="ARBA" id="ARBA00008950"/>
    </source>
</evidence>
<evidence type="ECO:0000259" key="3">
    <source>
        <dbReference type="Pfam" id="PF12850"/>
    </source>
</evidence>
<comment type="cofactor">
    <cofactor evidence="2">
        <name>a divalent metal cation</name>
        <dbReference type="ChEBI" id="CHEBI:60240"/>
    </cofactor>
</comment>
<evidence type="ECO:0000256" key="2">
    <source>
        <dbReference type="RuleBase" id="RU362039"/>
    </source>
</evidence>
<keyword evidence="2" id="KW-0479">Metal-binding</keyword>